<dbReference type="Pfam" id="PF00916">
    <property type="entry name" value="Sulfate_transp"/>
    <property type="match status" value="1"/>
</dbReference>
<evidence type="ECO:0000256" key="5">
    <source>
        <dbReference type="SAM" id="Phobius"/>
    </source>
</evidence>
<feature type="transmembrane region" description="Helical" evidence="5">
    <location>
        <begin position="22"/>
        <end position="42"/>
    </location>
</feature>
<dbReference type="InterPro" id="IPR011547">
    <property type="entry name" value="SLC26A/SulP_dom"/>
</dbReference>
<dbReference type="PANTHER" id="PTHR11814">
    <property type="entry name" value="SULFATE TRANSPORTER"/>
    <property type="match status" value="1"/>
</dbReference>
<keyword evidence="4 5" id="KW-0472">Membrane</keyword>
<keyword evidence="3 5" id="KW-1133">Transmembrane helix</keyword>
<evidence type="ECO:0000256" key="4">
    <source>
        <dbReference type="ARBA" id="ARBA00023136"/>
    </source>
</evidence>
<dbReference type="EMBL" id="CAEZXP010000005">
    <property type="protein sequence ID" value="CAB4703293.1"/>
    <property type="molecule type" value="Genomic_DNA"/>
</dbReference>
<protein>
    <submittedName>
        <fullName evidence="7">Unannotated protein</fullName>
    </submittedName>
</protein>
<accession>A0A6J6Q1M1</accession>
<evidence type="ECO:0000259" key="6">
    <source>
        <dbReference type="Pfam" id="PF00916"/>
    </source>
</evidence>
<evidence type="ECO:0000256" key="3">
    <source>
        <dbReference type="ARBA" id="ARBA00022989"/>
    </source>
</evidence>
<feature type="domain" description="SLC26A/SulP transporter" evidence="6">
    <location>
        <begin position="20"/>
        <end position="131"/>
    </location>
</feature>
<feature type="transmembrane region" description="Helical" evidence="5">
    <location>
        <begin position="89"/>
        <end position="110"/>
    </location>
</feature>
<name>A0A6J6Q1M1_9ZZZZ</name>
<dbReference type="AlphaFoldDB" id="A0A6J6Q1M1"/>
<dbReference type="InterPro" id="IPR001902">
    <property type="entry name" value="SLC26A/SulP_fam"/>
</dbReference>
<feature type="transmembrane region" description="Helical" evidence="5">
    <location>
        <begin position="49"/>
        <end position="69"/>
    </location>
</feature>
<evidence type="ECO:0000256" key="2">
    <source>
        <dbReference type="ARBA" id="ARBA00022692"/>
    </source>
</evidence>
<sequence length="144" mass="14594">MLDLLPRPSDWVSTREGRFGDLAAGATVALVALPLALAFGVSSGLGAEAGLVTAIVAGAIAAVFGGSNLQVSGPTGAMTVVIVPVFATFGPHGVLMVGLMAGVVLVALALTRVGRYARYLPLPVVEGFTAGLDFEALKCEVERE</sequence>
<dbReference type="GO" id="GO:0055085">
    <property type="term" value="P:transmembrane transport"/>
    <property type="evidence" value="ECO:0007669"/>
    <property type="project" value="InterPro"/>
</dbReference>
<keyword evidence="2 5" id="KW-0812">Transmembrane</keyword>
<evidence type="ECO:0000313" key="7">
    <source>
        <dbReference type="EMBL" id="CAB4703293.1"/>
    </source>
</evidence>
<gene>
    <name evidence="7" type="ORF">UFOPK2399_01497</name>
</gene>
<reference evidence="7" key="1">
    <citation type="submission" date="2020-05" db="EMBL/GenBank/DDBJ databases">
        <authorList>
            <person name="Chiriac C."/>
            <person name="Salcher M."/>
            <person name="Ghai R."/>
            <person name="Kavagutti S V."/>
        </authorList>
    </citation>
    <scope>NUCLEOTIDE SEQUENCE</scope>
</reference>
<comment type="subcellular location">
    <subcellularLocation>
        <location evidence="1">Membrane</location>
        <topology evidence="1">Multi-pass membrane protein</topology>
    </subcellularLocation>
</comment>
<evidence type="ECO:0000256" key="1">
    <source>
        <dbReference type="ARBA" id="ARBA00004141"/>
    </source>
</evidence>
<dbReference type="GO" id="GO:0016020">
    <property type="term" value="C:membrane"/>
    <property type="evidence" value="ECO:0007669"/>
    <property type="project" value="UniProtKB-SubCell"/>
</dbReference>
<proteinExistence type="predicted"/>
<organism evidence="7">
    <name type="scientific">freshwater metagenome</name>
    <dbReference type="NCBI Taxonomy" id="449393"/>
    <lineage>
        <taxon>unclassified sequences</taxon>
        <taxon>metagenomes</taxon>
        <taxon>ecological metagenomes</taxon>
    </lineage>
</organism>